<evidence type="ECO:0000259" key="2">
    <source>
        <dbReference type="Pfam" id="PF01979"/>
    </source>
</evidence>
<evidence type="ECO:0000313" key="4">
    <source>
        <dbReference type="Proteomes" id="UP001168821"/>
    </source>
</evidence>
<name>A0AA38HKU1_9CUCU</name>
<evidence type="ECO:0000313" key="3">
    <source>
        <dbReference type="EMBL" id="KAJ3636294.1"/>
    </source>
</evidence>
<dbReference type="SUPFAM" id="SSF51556">
    <property type="entry name" value="Metallo-dependent hydrolases"/>
    <property type="match status" value="1"/>
</dbReference>
<feature type="domain" description="Amidohydrolase-related" evidence="2">
    <location>
        <begin position="1"/>
        <end position="219"/>
    </location>
</feature>
<organism evidence="3 4">
    <name type="scientific">Zophobas morio</name>
    <dbReference type="NCBI Taxonomy" id="2755281"/>
    <lineage>
        <taxon>Eukaryota</taxon>
        <taxon>Metazoa</taxon>
        <taxon>Ecdysozoa</taxon>
        <taxon>Arthropoda</taxon>
        <taxon>Hexapoda</taxon>
        <taxon>Insecta</taxon>
        <taxon>Pterygota</taxon>
        <taxon>Neoptera</taxon>
        <taxon>Endopterygota</taxon>
        <taxon>Coleoptera</taxon>
        <taxon>Polyphaga</taxon>
        <taxon>Cucujiformia</taxon>
        <taxon>Tenebrionidae</taxon>
        <taxon>Zophobas</taxon>
    </lineage>
</organism>
<dbReference type="Gene3D" id="3.20.20.140">
    <property type="entry name" value="Metal-dependent hydrolases"/>
    <property type="match status" value="1"/>
</dbReference>
<dbReference type="Pfam" id="PF01979">
    <property type="entry name" value="Amidohydro_1"/>
    <property type="match status" value="1"/>
</dbReference>
<dbReference type="PANTHER" id="PTHR11113">
    <property type="entry name" value="N-ACETYLGLUCOSAMINE-6-PHOSPHATE DEACETYLASE"/>
    <property type="match status" value="1"/>
</dbReference>
<dbReference type="InterPro" id="IPR006680">
    <property type="entry name" value="Amidohydro-rel"/>
</dbReference>
<dbReference type="EMBL" id="JALNTZ010000277">
    <property type="protein sequence ID" value="KAJ3636294.1"/>
    <property type="molecule type" value="Genomic_DNA"/>
</dbReference>
<dbReference type="GO" id="GO:0008448">
    <property type="term" value="F:N-acetylglucosamine-6-phosphate deacetylase activity"/>
    <property type="evidence" value="ECO:0007669"/>
    <property type="project" value="TreeGrafter"/>
</dbReference>
<gene>
    <name evidence="3" type="ORF">Zmor_008993</name>
</gene>
<protein>
    <recommendedName>
        <fullName evidence="2">Amidohydrolase-related domain-containing protein</fullName>
    </recommendedName>
</protein>
<dbReference type="Proteomes" id="UP001168821">
    <property type="component" value="Unassembled WGS sequence"/>
</dbReference>
<keyword evidence="1" id="KW-0378">Hydrolase</keyword>
<dbReference type="GO" id="GO:0006046">
    <property type="term" value="P:N-acetylglucosamine catabolic process"/>
    <property type="evidence" value="ECO:0007669"/>
    <property type="project" value="TreeGrafter"/>
</dbReference>
<dbReference type="InterPro" id="IPR032466">
    <property type="entry name" value="Metal_Hydrolase"/>
</dbReference>
<proteinExistence type="predicted"/>
<evidence type="ECO:0000256" key="1">
    <source>
        <dbReference type="ARBA" id="ARBA00022801"/>
    </source>
</evidence>
<dbReference type="AlphaFoldDB" id="A0AA38HKU1"/>
<comment type="caution">
    <text evidence="3">The sequence shown here is derived from an EMBL/GenBank/DDBJ whole genome shotgun (WGS) entry which is preliminary data.</text>
</comment>
<accession>A0AA38HKU1</accession>
<reference evidence="3" key="1">
    <citation type="journal article" date="2023" name="G3 (Bethesda)">
        <title>Whole genome assemblies of Zophobas morio and Tenebrio molitor.</title>
        <authorList>
            <person name="Kaur S."/>
            <person name="Stinson S.A."/>
            <person name="diCenzo G.C."/>
        </authorList>
    </citation>
    <scope>NUCLEOTIDE SEQUENCE</scope>
    <source>
        <strain evidence="3">QUZm001</strain>
    </source>
</reference>
<sequence length="283" mass="31153">MPGFIDCHVHGGYGVDFETGTIEGYEKFAKLVAQEGITKYCQGSVTNSQENNKKYMEAFKTFMSNQKPESAICMGAHLEGPFISPARKGAHELELLRKPNVPDMKELIELSDDNIRVVTYANDLQDGTFTKFLLEKNIIPSMGHTDCTYDEALRDYELGAKHCTHLFNAMSGVDHRAPGLATLVLNKSDFLAEVISDGIHLPKPILELIYKTKTAKQICIITDAMNAKGLPDGEYRLGNLPVIKTGMRVALKESGLLAGAGATFDHNVRTFHETIGMSLVELA</sequence>
<keyword evidence="4" id="KW-1185">Reference proteome</keyword>
<dbReference type="PANTHER" id="PTHR11113:SF14">
    <property type="entry name" value="N-ACETYLGLUCOSAMINE-6-PHOSPHATE DEACETYLASE"/>
    <property type="match status" value="1"/>
</dbReference>